<name>A0A9C7PR44_9RHOD</name>
<evidence type="ECO:0000313" key="4">
    <source>
        <dbReference type="Proteomes" id="UP001061958"/>
    </source>
</evidence>
<feature type="region of interest" description="Disordered" evidence="2">
    <location>
        <begin position="458"/>
        <end position="533"/>
    </location>
</feature>
<gene>
    <name evidence="3" type="ORF">GpartN1_g268.t1</name>
</gene>
<evidence type="ECO:0000256" key="1">
    <source>
        <dbReference type="PROSITE-ProRule" id="PRU00103"/>
    </source>
</evidence>
<feature type="region of interest" description="Disordered" evidence="2">
    <location>
        <begin position="217"/>
        <end position="279"/>
    </location>
</feature>
<dbReference type="AlphaFoldDB" id="A0A9C7PR44"/>
<reference evidence="3" key="1">
    <citation type="journal article" date="2022" name="Proc. Natl. Acad. Sci. U.S.A.">
        <title>Life cycle and functional genomics of the unicellular red alga Galdieria for elucidating algal and plant evolution and industrial use.</title>
        <authorList>
            <person name="Hirooka S."/>
            <person name="Itabashi T."/>
            <person name="Ichinose T.M."/>
            <person name="Onuma R."/>
            <person name="Fujiwara T."/>
            <person name="Yamashita S."/>
            <person name="Jong L.W."/>
            <person name="Tomita R."/>
            <person name="Iwane A.H."/>
            <person name="Miyagishima S.Y."/>
        </authorList>
    </citation>
    <scope>NUCLEOTIDE SEQUENCE</scope>
    <source>
        <strain evidence="3">NBRC 102759</strain>
    </source>
</reference>
<feature type="compositionally biased region" description="Basic and acidic residues" evidence="2">
    <location>
        <begin position="127"/>
        <end position="144"/>
    </location>
</feature>
<dbReference type="EMBL" id="BQMJ01000002">
    <property type="protein sequence ID" value="GJQ08477.1"/>
    <property type="molecule type" value="Genomic_DNA"/>
</dbReference>
<accession>A0A9C7PR44</accession>
<comment type="caution">
    <text evidence="3">The sequence shown here is derived from an EMBL/GenBank/DDBJ whole genome shotgun (WGS) entry which is preliminary data.</text>
</comment>
<reference evidence="3" key="2">
    <citation type="submission" date="2022-01" db="EMBL/GenBank/DDBJ databases">
        <authorList>
            <person name="Hirooka S."/>
            <person name="Miyagishima S.Y."/>
        </authorList>
    </citation>
    <scope>NUCLEOTIDE SEQUENCE</scope>
    <source>
        <strain evidence="3">NBRC 102759</strain>
    </source>
</reference>
<feature type="compositionally biased region" description="Low complexity" evidence="2">
    <location>
        <begin position="223"/>
        <end position="236"/>
    </location>
</feature>
<dbReference type="OrthoDB" id="10361301at2759"/>
<dbReference type="Proteomes" id="UP001061958">
    <property type="component" value="Unassembled WGS sequence"/>
</dbReference>
<feature type="compositionally biased region" description="Polar residues" evidence="2">
    <location>
        <begin position="246"/>
        <end position="263"/>
    </location>
</feature>
<organism evidence="3 4">
    <name type="scientific">Galdieria partita</name>
    <dbReference type="NCBI Taxonomy" id="83374"/>
    <lineage>
        <taxon>Eukaryota</taxon>
        <taxon>Rhodophyta</taxon>
        <taxon>Bangiophyceae</taxon>
        <taxon>Galdieriales</taxon>
        <taxon>Galdieriaceae</taxon>
        <taxon>Galdieria</taxon>
    </lineage>
</organism>
<evidence type="ECO:0000313" key="3">
    <source>
        <dbReference type="EMBL" id="GJQ08477.1"/>
    </source>
</evidence>
<dbReference type="InterPro" id="IPR021133">
    <property type="entry name" value="HEAT_type_2"/>
</dbReference>
<evidence type="ECO:0000256" key="2">
    <source>
        <dbReference type="SAM" id="MobiDB-lite"/>
    </source>
</evidence>
<feature type="compositionally biased region" description="Polar residues" evidence="2">
    <location>
        <begin position="767"/>
        <end position="781"/>
    </location>
</feature>
<keyword evidence="4" id="KW-1185">Reference proteome</keyword>
<proteinExistence type="predicted"/>
<dbReference type="PROSITE" id="PS50077">
    <property type="entry name" value="HEAT_REPEAT"/>
    <property type="match status" value="1"/>
</dbReference>
<feature type="region of interest" description="Disordered" evidence="2">
    <location>
        <begin position="767"/>
        <end position="791"/>
    </location>
</feature>
<feature type="region of interest" description="Disordered" evidence="2">
    <location>
        <begin position="127"/>
        <end position="166"/>
    </location>
</feature>
<feature type="repeat" description="HEAT" evidence="1">
    <location>
        <begin position="773"/>
        <end position="811"/>
    </location>
</feature>
<protein>
    <submittedName>
        <fullName evidence="3">Uncharacterized protein</fullName>
    </submittedName>
</protein>
<feature type="compositionally biased region" description="Polar residues" evidence="2">
    <location>
        <begin position="496"/>
        <end position="507"/>
    </location>
</feature>
<sequence>MVDILDILRIAKDDTVKNVAAMDVLSNGKKRAMETDSPPPISKQILSYIFSKLSTPPSTPSYEVALKGATQSEKLSSSLTQEQMYCNNLDNNDGRIDDSGDICTRSCMNPVEDDNFVNSSNKERVATTELDKIVSSSEEGRTDAEDPEGSSKSQEEKTSSSSNEQDVPSKYFRYLSIENEQGSHFLYGLVIPLVARILLVSCPNIMCVVEIPVVEREKQAPQSSSSDESIPSGNSSPEEGNAEFCRSSSNDSQGSAHLQNGQSLHRDNSCSEKSSQRGRTLHGSFNCSFIKDPLKREKAARLISSSVEALTAKVHVPHHDGSEFTLSRVQPSRHCYIRDERSRTLCGAKVEYTNGSSCEVTVDDAFRVLALRRPDLNTPILLFTFDCDSHEKKFHKCLVYRNSFIIDIKSSEKPALCNERFDPTSEVVTYNRRLPRRLSSVKLSNFIEEKNVIHPKETSVVTSQHSQTLRKTRSSKLLSKLQGSRLREKRERSPQGPFQNSLSGLNHSQKHAKLESESDVQTEPCKIHGSRSVSSNLLDTRFTERVVSSLDSTSSKKEASQLSCSAFPQYSGQVNAYSGREHIAMHNNMLTANPYIVGFPNTMHSLHQTSTLSVQPNTASSGPVFTAPVGSYPLHSLYSGGFDYSTYGALPLVYYPTSFIPENYPLYGYTPQLKANQPVADTTSSESHSFDWNSSSKNPIFSQQVGAEQLSTLTSYFPPRQHSFPFHEAQMSYLDKVHKWYAYSGDLFSEKETKHSPVFREMKSPTFSDTVVSSPKGTNTSSDDDSSVRKVASEALAMLGESLGDEPVCSQDEKM</sequence>